<comment type="caution">
    <text evidence="1">The sequence shown here is derived from an EMBL/GenBank/DDBJ whole genome shotgun (WGS) entry which is preliminary data.</text>
</comment>
<name>A0ABV4GNP5_9BRAD</name>
<accession>A0ABV4GNP5</accession>
<evidence type="ECO:0000313" key="1">
    <source>
        <dbReference type="EMBL" id="MEY9473568.1"/>
    </source>
</evidence>
<organism evidence="1 2">
    <name type="scientific">Bradyrhizobium yuanmingense</name>
    <dbReference type="NCBI Taxonomy" id="108015"/>
    <lineage>
        <taxon>Bacteria</taxon>
        <taxon>Pseudomonadati</taxon>
        <taxon>Pseudomonadota</taxon>
        <taxon>Alphaproteobacteria</taxon>
        <taxon>Hyphomicrobiales</taxon>
        <taxon>Nitrobacteraceae</taxon>
        <taxon>Bradyrhizobium</taxon>
    </lineage>
</organism>
<dbReference type="Proteomes" id="UP001565474">
    <property type="component" value="Unassembled WGS sequence"/>
</dbReference>
<proteinExistence type="predicted"/>
<sequence length="105" mass="11212">MSVLIKNALGSAQCVQLCFSSSGILSFPLQLKDRSLLLCKASFSFNYIALDLPQRIIDEGLVHQCAQLAPPISSFSVNLSSVPTFPLATAFRPKPISCAGQIKAA</sequence>
<reference evidence="1 2" key="1">
    <citation type="submission" date="2024-07" db="EMBL/GenBank/DDBJ databases">
        <title>Genomic Encyclopedia of Type Strains, Phase V (KMG-V): Genome sequencing to study the core and pangenomes of soil and plant-associated prokaryotes.</title>
        <authorList>
            <person name="Whitman W."/>
        </authorList>
    </citation>
    <scope>NUCLEOTIDE SEQUENCE [LARGE SCALE GENOMIC DNA]</scope>
    <source>
        <strain evidence="1 2">USDA 222</strain>
    </source>
</reference>
<protein>
    <submittedName>
        <fullName evidence="1">Uncharacterized protein</fullName>
    </submittedName>
</protein>
<gene>
    <name evidence="1" type="ORF">ABH992_005967</name>
</gene>
<dbReference type="EMBL" id="JBGBZN010000002">
    <property type="protein sequence ID" value="MEY9473568.1"/>
    <property type="molecule type" value="Genomic_DNA"/>
</dbReference>
<keyword evidence="2" id="KW-1185">Reference proteome</keyword>
<evidence type="ECO:0000313" key="2">
    <source>
        <dbReference type="Proteomes" id="UP001565474"/>
    </source>
</evidence>